<protein>
    <recommendedName>
        <fullName evidence="5">tRNA N(3)-cytidine methyltransferase</fullName>
        <ecNumber evidence="5">2.1.1.-</ecNumber>
    </recommendedName>
</protein>
<evidence type="ECO:0000313" key="7">
    <source>
        <dbReference type="Proteomes" id="UP000694388"/>
    </source>
</evidence>
<keyword evidence="7" id="KW-1185">Reference proteome</keyword>
<dbReference type="EC" id="2.1.1.-" evidence="5"/>
<evidence type="ECO:0000256" key="2">
    <source>
        <dbReference type="ARBA" id="ARBA00022603"/>
    </source>
</evidence>
<dbReference type="AlphaFoldDB" id="A0A8C4Q4E4"/>
<dbReference type="Pfam" id="PF13489">
    <property type="entry name" value="Methyltransf_23"/>
    <property type="match status" value="1"/>
</dbReference>
<evidence type="ECO:0000256" key="5">
    <source>
        <dbReference type="PIRNR" id="PIRNR037755"/>
    </source>
</evidence>
<dbReference type="GeneTree" id="ENSGT00940000156679"/>
<evidence type="ECO:0000256" key="3">
    <source>
        <dbReference type="ARBA" id="ARBA00022679"/>
    </source>
</evidence>
<reference evidence="6" key="2">
    <citation type="submission" date="2025-09" db="UniProtKB">
        <authorList>
            <consortium name="Ensembl"/>
        </authorList>
    </citation>
    <scope>IDENTIFICATION</scope>
</reference>
<comment type="similarity">
    <text evidence="1 5">Belongs to the methyltransferase superfamily. METL family.</text>
</comment>
<organism evidence="6 7">
    <name type="scientific">Eptatretus burgeri</name>
    <name type="common">Inshore hagfish</name>
    <dbReference type="NCBI Taxonomy" id="7764"/>
    <lineage>
        <taxon>Eukaryota</taxon>
        <taxon>Metazoa</taxon>
        <taxon>Chordata</taxon>
        <taxon>Craniata</taxon>
        <taxon>Vertebrata</taxon>
        <taxon>Cyclostomata</taxon>
        <taxon>Myxini</taxon>
        <taxon>Myxiniformes</taxon>
        <taxon>Myxinidae</taxon>
        <taxon>Eptatretinae</taxon>
        <taxon>Eptatretus</taxon>
    </lineage>
</organism>
<dbReference type="SUPFAM" id="SSF53335">
    <property type="entry name" value="S-adenosyl-L-methionine-dependent methyltransferases"/>
    <property type="match status" value="1"/>
</dbReference>
<keyword evidence="3 5" id="KW-0808">Transferase</keyword>
<proteinExistence type="inferred from homology"/>
<keyword evidence="4" id="KW-0819">tRNA processing</keyword>
<dbReference type="Gene3D" id="3.40.50.150">
    <property type="entry name" value="Vaccinia Virus protein VP39"/>
    <property type="match status" value="1"/>
</dbReference>
<evidence type="ECO:0000313" key="6">
    <source>
        <dbReference type="Ensembl" id="ENSEBUP00000009732.1"/>
    </source>
</evidence>
<dbReference type="Proteomes" id="UP000694388">
    <property type="component" value="Unplaced"/>
</dbReference>
<comment type="function">
    <text evidence="5">S-adenosyl-L-methionine-dependent methyltransferase.</text>
</comment>
<dbReference type="InterPro" id="IPR029063">
    <property type="entry name" value="SAM-dependent_MTases_sf"/>
</dbReference>
<dbReference type="CDD" id="cd02440">
    <property type="entry name" value="AdoMet_MTases"/>
    <property type="match status" value="1"/>
</dbReference>
<reference evidence="6" key="1">
    <citation type="submission" date="2025-08" db="UniProtKB">
        <authorList>
            <consortium name="Ensembl"/>
        </authorList>
    </citation>
    <scope>IDENTIFICATION</scope>
</reference>
<dbReference type="Ensembl" id="ENSEBUT00000010262.1">
    <property type="protein sequence ID" value="ENSEBUP00000009732.1"/>
    <property type="gene ID" value="ENSEBUG00000006251.1"/>
</dbReference>
<accession>A0A8C4Q4E4</accession>
<evidence type="ECO:0000256" key="1">
    <source>
        <dbReference type="ARBA" id="ARBA00009725"/>
    </source>
</evidence>
<dbReference type="GO" id="GO:0008033">
    <property type="term" value="P:tRNA processing"/>
    <property type="evidence" value="ECO:0007669"/>
    <property type="project" value="UniProtKB-KW"/>
</dbReference>
<dbReference type="PIRSF" id="PIRSF037755">
    <property type="entry name" value="Mettl2_prd"/>
    <property type="match status" value="1"/>
</dbReference>
<keyword evidence="2 5" id="KW-0489">Methyltransferase</keyword>
<dbReference type="InterPro" id="IPR026113">
    <property type="entry name" value="METTL2/6/8-like"/>
</dbReference>
<dbReference type="GO" id="GO:0008173">
    <property type="term" value="F:RNA methyltransferase activity"/>
    <property type="evidence" value="ECO:0007669"/>
    <property type="project" value="UniProtKB-ARBA"/>
</dbReference>
<name>A0A8C4Q4E4_EPTBU</name>
<dbReference type="OMA" id="DAQRNWD"/>
<sequence>MDAAAHGVTTHEASERLQNRGLQLKPLCAEDASRLARDRHPLSPFRQTRLEEDAQRNWDLFYKRNNTHFFKDRHWTRKEFADLRACEQATGQRLVVLEAGCGVGNCLFPLLEEERDVFVYACDFSPRAISFVKENPLYDEGRCFAFRCDLTSEALTTNIPMATIHVATLIFVLSSVHPEKMLNVLHNIFQVLHPDGKLLFRDYGMYDHAMMRFKPGRKLSENFYVRQDGTRAFFFSRELVAQLFNDAGFLEVSNEYVFGKTVNPKEGLEADRVFVQGTYQRPASGVVAQLKASQ</sequence>
<dbReference type="GO" id="GO:0008757">
    <property type="term" value="F:S-adenosylmethionine-dependent methyltransferase activity"/>
    <property type="evidence" value="ECO:0007669"/>
    <property type="project" value="UniProtKB-ARBA"/>
</dbReference>
<evidence type="ECO:0000256" key="4">
    <source>
        <dbReference type="ARBA" id="ARBA00022694"/>
    </source>
</evidence>
<dbReference type="GO" id="GO:0032259">
    <property type="term" value="P:methylation"/>
    <property type="evidence" value="ECO:0007669"/>
    <property type="project" value="UniProtKB-KW"/>
</dbReference>
<dbReference type="PANTHER" id="PTHR22809">
    <property type="entry name" value="METHYLTRANSFERASE-RELATED"/>
    <property type="match status" value="1"/>
</dbReference>
<dbReference type="PANTHER" id="PTHR22809:SF5">
    <property type="entry name" value="TRNA N(3)-METHYLCYTIDINE METHYLTRANSFERASE METTL6"/>
    <property type="match status" value="1"/>
</dbReference>